<name>A0A3G8F308_9CAUD</name>
<keyword evidence="2" id="KW-1185">Reference proteome</keyword>
<protein>
    <submittedName>
        <fullName evidence="1">Uncharacterized protein</fullName>
    </submittedName>
</protein>
<dbReference type="EMBL" id="MK125141">
    <property type="protein sequence ID" value="AZF88764.1"/>
    <property type="molecule type" value="Genomic_DNA"/>
</dbReference>
<dbReference type="KEGG" id="vg:55008262"/>
<reference evidence="2" key="1">
    <citation type="submission" date="2018-11" db="EMBL/GenBank/DDBJ databases">
        <authorList>
            <person name="Olsen N.S."/>
            <person name="Kot W."/>
            <person name="Hansen L.H."/>
        </authorList>
    </citation>
    <scope>NUCLEOTIDE SEQUENCE [LARGE SCALE GENOMIC DNA]</scope>
</reference>
<dbReference type="GeneID" id="55008262"/>
<sequence>MANLTILVKGDQERGRHWSRNFKNLLPAFVNTGKVKRYLSWKAPELTGEEPEQEERVDEFMTRGEYELNRLIHRNKIRDEEYY</sequence>
<evidence type="ECO:0000313" key="1">
    <source>
        <dbReference type="EMBL" id="AZF88764.1"/>
    </source>
</evidence>
<proteinExistence type="predicted"/>
<dbReference type="RefSeq" id="YP_009816949.1">
    <property type="nucleotide sequence ID" value="NC_048113.1"/>
</dbReference>
<accession>A0A3G8F308</accession>
<organism evidence="1 2">
    <name type="scientific">Salmonella phage Lumpael</name>
    <dbReference type="NCBI Taxonomy" id="2488859"/>
    <lineage>
        <taxon>Viruses</taxon>
        <taxon>Duplodnaviria</taxon>
        <taxon>Heunggongvirae</taxon>
        <taxon>Uroviricota</taxon>
        <taxon>Caudoviricetes</taxon>
        <taxon>Murrayvirus</taxon>
        <taxon>Murrayvirus lumpael</taxon>
    </lineage>
</organism>
<dbReference type="Proteomes" id="UP000270437">
    <property type="component" value="Segment"/>
</dbReference>
<evidence type="ECO:0000313" key="2">
    <source>
        <dbReference type="Proteomes" id="UP000270437"/>
    </source>
</evidence>